<dbReference type="EMBL" id="JBHSJD010000001">
    <property type="protein sequence ID" value="MFC5020779.1"/>
    <property type="molecule type" value="Genomic_DNA"/>
</dbReference>
<protein>
    <recommendedName>
        <fullName evidence="3">GNAT family N-acetyltransferase</fullName>
    </recommendedName>
</protein>
<sequence length="226" mass="23662">MQTTAAARNNAEWCAAMCRAHGLAPGTFTDRAWTSADRTPPYYPDAVSLAPDAGPDDVLTGVDTTPGCSVKDSFATLDLTDHGFTVLFDAQWIHRPAGLPVSRPTPWQPVRTPAALADWEAAWSDGEPMDLFRPGLLDTPGTYVLAGHDADGAVTGGAVVTHAAGAVGVSNLFGPPDEAWPAVLAFAAERWPGTPVVGYEHGDDLAAALRHGFAPAGPLRIWLAQG</sequence>
<accession>A0ABV9X5M1</accession>
<reference evidence="2" key="1">
    <citation type="journal article" date="2019" name="Int. J. Syst. Evol. Microbiol.">
        <title>The Global Catalogue of Microorganisms (GCM) 10K type strain sequencing project: providing services to taxonomists for standard genome sequencing and annotation.</title>
        <authorList>
            <consortium name="The Broad Institute Genomics Platform"/>
            <consortium name="The Broad Institute Genome Sequencing Center for Infectious Disease"/>
            <person name="Wu L."/>
            <person name="Ma J."/>
        </authorList>
    </citation>
    <scope>NUCLEOTIDE SEQUENCE [LARGE SCALE GENOMIC DNA]</scope>
    <source>
        <strain evidence="2">CGMCC 4.1648</strain>
    </source>
</reference>
<proteinExistence type="predicted"/>
<gene>
    <name evidence="1" type="ORF">ACFPM3_01255</name>
</gene>
<evidence type="ECO:0008006" key="3">
    <source>
        <dbReference type="Google" id="ProtNLM"/>
    </source>
</evidence>
<dbReference type="Proteomes" id="UP001595829">
    <property type="component" value="Unassembled WGS sequence"/>
</dbReference>
<comment type="caution">
    <text evidence="1">The sequence shown here is derived from an EMBL/GenBank/DDBJ whole genome shotgun (WGS) entry which is preliminary data.</text>
</comment>
<evidence type="ECO:0000313" key="1">
    <source>
        <dbReference type="EMBL" id="MFC5020779.1"/>
    </source>
</evidence>
<dbReference type="RefSeq" id="WP_345691813.1">
    <property type="nucleotide sequence ID" value="NZ_BAABIT010000001.1"/>
</dbReference>
<evidence type="ECO:0000313" key="2">
    <source>
        <dbReference type="Proteomes" id="UP001595829"/>
    </source>
</evidence>
<organism evidence="1 2">
    <name type="scientific">Streptomyces coeruleoprunus</name>
    <dbReference type="NCBI Taxonomy" id="285563"/>
    <lineage>
        <taxon>Bacteria</taxon>
        <taxon>Bacillati</taxon>
        <taxon>Actinomycetota</taxon>
        <taxon>Actinomycetes</taxon>
        <taxon>Kitasatosporales</taxon>
        <taxon>Streptomycetaceae</taxon>
        <taxon>Streptomyces</taxon>
    </lineage>
</organism>
<name>A0ABV9X5M1_9ACTN</name>
<keyword evidence="2" id="KW-1185">Reference proteome</keyword>